<reference evidence="21 23" key="2">
    <citation type="journal article" date="2013" name="Nature">
        <title>Insights into bilaterian evolution from three spiralian genomes.</title>
        <authorList>
            <person name="Simakov O."/>
            <person name="Marletaz F."/>
            <person name="Cho S.J."/>
            <person name="Edsinger-Gonzales E."/>
            <person name="Havlak P."/>
            <person name="Hellsten U."/>
            <person name="Kuo D.H."/>
            <person name="Larsson T."/>
            <person name="Lv J."/>
            <person name="Arendt D."/>
            <person name="Savage R."/>
            <person name="Osoegawa K."/>
            <person name="de Jong P."/>
            <person name="Grimwood J."/>
            <person name="Chapman J.A."/>
            <person name="Shapiro H."/>
            <person name="Aerts A."/>
            <person name="Otillar R.P."/>
            <person name="Terry A.Y."/>
            <person name="Boore J.L."/>
            <person name="Grigoriev I.V."/>
            <person name="Lindberg D.R."/>
            <person name="Seaver E.C."/>
            <person name="Weisblat D.A."/>
            <person name="Putnam N.H."/>
            <person name="Rokhsar D.S."/>
        </authorList>
    </citation>
    <scope>NUCLEOTIDE SEQUENCE</scope>
    <source>
        <strain evidence="21 23">I ESC-2004</strain>
    </source>
</reference>
<evidence type="ECO:0000256" key="8">
    <source>
        <dbReference type="ARBA" id="ARBA00023065"/>
    </source>
</evidence>
<feature type="transmembrane region" description="Helical" evidence="17">
    <location>
        <begin position="313"/>
        <end position="334"/>
    </location>
</feature>
<dbReference type="InterPro" id="IPR006202">
    <property type="entry name" value="Neur_chan_lig-bd"/>
</dbReference>
<dbReference type="EMBL" id="KB309404">
    <property type="protein sequence ID" value="ELT94491.1"/>
    <property type="molecule type" value="Genomic_DNA"/>
</dbReference>
<feature type="signal peptide" evidence="17">
    <location>
        <begin position="1"/>
        <end position="23"/>
    </location>
</feature>
<evidence type="ECO:0000313" key="22">
    <source>
        <dbReference type="EnsemblMetazoa" id="CapteP160143"/>
    </source>
</evidence>
<organism evidence="21">
    <name type="scientific">Capitella teleta</name>
    <name type="common">Polychaete worm</name>
    <dbReference type="NCBI Taxonomy" id="283909"/>
    <lineage>
        <taxon>Eukaryota</taxon>
        <taxon>Metazoa</taxon>
        <taxon>Spiralia</taxon>
        <taxon>Lophotrochozoa</taxon>
        <taxon>Annelida</taxon>
        <taxon>Polychaeta</taxon>
        <taxon>Sedentaria</taxon>
        <taxon>Scolecida</taxon>
        <taxon>Capitellidae</taxon>
        <taxon>Capitella</taxon>
    </lineage>
</organism>
<evidence type="ECO:0000256" key="15">
    <source>
        <dbReference type="ARBA" id="ARBA00023303"/>
    </source>
</evidence>
<feature type="chain" id="PRO_5008787307" evidence="17">
    <location>
        <begin position="24"/>
        <end position="519"/>
    </location>
</feature>
<evidence type="ECO:0000256" key="4">
    <source>
        <dbReference type="ARBA" id="ARBA00022692"/>
    </source>
</evidence>
<dbReference type="CDD" id="cd19064">
    <property type="entry name" value="LGIC_TM_nAChR"/>
    <property type="match status" value="1"/>
</dbReference>
<dbReference type="InterPro" id="IPR036734">
    <property type="entry name" value="Neur_chan_lig-bd_sf"/>
</dbReference>
<evidence type="ECO:0000256" key="9">
    <source>
        <dbReference type="ARBA" id="ARBA00023136"/>
    </source>
</evidence>
<evidence type="ECO:0000256" key="1">
    <source>
        <dbReference type="ARBA" id="ARBA00009237"/>
    </source>
</evidence>
<dbReference type="InterPro" id="IPR036719">
    <property type="entry name" value="Neuro-gated_channel_TM_sf"/>
</dbReference>
<keyword evidence="9 17" id="KW-0472">Membrane</keyword>
<dbReference type="CDD" id="cd19031">
    <property type="entry name" value="LGIC_ECD_nAChR_proto_alpha-like"/>
    <property type="match status" value="1"/>
</dbReference>
<evidence type="ECO:0000256" key="10">
    <source>
        <dbReference type="ARBA" id="ARBA00023157"/>
    </source>
</evidence>
<feature type="region of interest" description="Disordered" evidence="18">
    <location>
        <begin position="389"/>
        <end position="408"/>
    </location>
</feature>
<dbReference type="InterPro" id="IPR006029">
    <property type="entry name" value="Neurotrans-gated_channel_TM"/>
</dbReference>
<dbReference type="STRING" id="283909.R7TSM8"/>
<evidence type="ECO:0000256" key="13">
    <source>
        <dbReference type="ARBA" id="ARBA00023257"/>
    </source>
</evidence>
<keyword evidence="8 17" id="KW-0406">Ion transport</keyword>
<keyword evidence="11" id="KW-0675">Receptor</keyword>
<dbReference type="GO" id="GO:0022848">
    <property type="term" value="F:acetylcholine-gated monoatomic cation-selective channel activity"/>
    <property type="evidence" value="ECO:0007669"/>
    <property type="project" value="InterPro"/>
</dbReference>
<dbReference type="GO" id="GO:0004888">
    <property type="term" value="F:transmembrane signaling receptor activity"/>
    <property type="evidence" value="ECO:0007669"/>
    <property type="project" value="InterPro"/>
</dbReference>
<evidence type="ECO:0000256" key="6">
    <source>
        <dbReference type="ARBA" id="ARBA00022989"/>
    </source>
</evidence>
<comment type="similarity">
    <text evidence="1">Belongs to the ligand-gated ion channel (TC 1.A.9) family. Acetylcholine receptor (TC 1.A.9.1) subfamily.</text>
</comment>
<dbReference type="HOGENOM" id="CLU_018074_1_0_1"/>
<evidence type="ECO:0000256" key="12">
    <source>
        <dbReference type="ARBA" id="ARBA00023180"/>
    </source>
</evidence>
<dbReference type="Gene3D" id="2.70.170.10">
    <property type="entry name" value="Neurotransmitter-gated ion-channel ligand-binding domain"/>
    <property type="match status" value="1"/>
</dbReference>
<dbReference type="PROSITE" id="PS00236">
    <property type="entry name" value="NEUROTR_ION_CHANNEL"/>
    <property type="match status" value="1"/>
</dbReference>
<protein>
    <submittedName>
        <fullName evidence="21 22">Uncharacterized protein</fullName>
    </submittedName>
</protein>
<evidence type="ECO:0000256" key="5">
    <source>
        <dbReference type="ARBA" id="ARBA00022729"/>
    </source>
</evidence>
<keyword evidence="4 17" id="KW-0812">Transmembrane</keyword>
<evidence type="ECO:0000256" key="16">
    <source>
        <dbReference type="ARBA" id="ARBA00034104"/>
    </source>
</evidence>
<evidence type="ECO:0000256" key="3">
    <source>
        <dbReference type="ARBA" id="ARBA00022475"/>
    </source>
</evidence>
<dbReference type="SUPFAM" id="SSF63712">
    <property type="entry name" value="Nicotinic receptor ligand binding domain-like"/>
    <property type="match status" value="1"/>
</dbReference>
<dbReference type="Proteomes" id="UP000014760">
    <property type="component" value="Unassembled WGS sequence"/>
</dbReference>
<sequence>MDSWLNSVVVAWQFVLLLTPCDASPQAKELYDDLLRRSDYNRLIRPVGNITETLTVKLGLRLTQIIDVDEKNQIMTTNVWLEQEWYDYKLQWDPAEYGDIKHLYVPSNEIWLPDIVLYNSADGNFTVKLMTKATLHHDGRVVWKPPAIYKSLCPINVMFFPFDEQLCTLKIGSWSYDGFSVDIRHKDLPMVNTDLDVVEKGIDLTDYYKSTEWDLMKVPAKKDVKYYPCCAEPYPDIKFNITIRRKTLFYTVNLILPCVAICSVTLLVFYIPASSGEKITMGITILNSLNIFLLLVAEINPPTSLATPLIGKYLLFTMVLVTCSIIVTVFVLNIHFRTPSTHVMSPWIRELFLNVLPRLLLMKRPQTRRDKYPKVAVRTCDGVEIRDSYANHNAHPPRPGGIGGGGATCGMRPPGAGGAYIGMHDPVIEAEMAAAPGQRARTLPPTVMQAMIGVAFISDHMKQQDEFNRIKQDWQFVAMVLDRLFLWIFTAACIVGTFGIIVQAPTLYDNKEPLENNDY</sequence>
<evidence type="ECO:0000313" key="23">
    <source>
        <dbReference type="Proteomes" id="UP000014760"/>
    </source>
</evidence>
<dbReference type="FunFam" id="2.70.170.10:FF:000013">
    <property type="entry name" value="Acetylcholine receptor subunit alpha"/>
    <property type="match status" value="1"/>
</dbReference>
<evidence type="ECO:0000259" key="20">
    <source>
        <dbReference type="Pfam" id="PF02932"/>
    </source>
</evidence>
<dbReference type="SUPFAM" id="SSF90112">
    <property type="entry name" value="Neurotransmitter-gated ion-channel transmembrane pore"/>
    <property type="match status" value="1"/>
</dbReference>
<keyword evidence="23" id="KW-1185">Reference proteome</keyword>
<keyword evidence="7" id="KW-0770">Synapse</keyword>
<dbReference type="PRINTS" id="PR00254">
    <property type="entry name" value="NICOTINICR"/>
</dbReference>
<dbReference type="FunFam" id="1.20.58.390:FF:000022">
    <property type="entry name" value="Nicotinic acetylcholine receptor subunit alpha4"/>
    <property type="match status" value="1"/>
</dbReference>
<dbReference type="GO" id="GO:0045211">
    <property type="term" value="C:postsynaptic membrane"/>
    <property type="evidence" value="ECO:0007669"/>
    <property type="project" value="UniProtKB-SubCell"/>
</dbReference>
<evidence type="ECO:0000256" key="7">
    <source>
        <dbReference type="ARBA" id="ARBA00023018"/>
    </source>
</evidence>
<keyword evidence="12" id="KW-0325">Glycoprotein</keyword>
<dbReference type="OrthoDB" id="5975154at2759"/>
<dbReference type="NCBIfam" id="TIGR00860">
    <property type="entry name" value="LIC"/>
    <property type="match status" value="1"/>
</dbReference>
<keyword evidence="10" id="KW-1015">Disulfide bond</keyword>
<keyword evidence="13" id="KW-0628">Postsynaptic cell membrane</keyword>
<evidence type="ECO:0000256" key="11">
    <source>
        <dbReference type="ARBA" id="ARBA00023170"/>
    </source>
</evidence>
<dbReference type="InterPro" id="IPR006201">
    <property type="entry name" value="Neur_channel"/>
</dbReference>
<evidence type="ECO:0000256" key="14">
    <source>
        <dbReference type="ARBA" id="ARBA00023286"/>
    </source>
</evidence>
<reference evidence="22" key="3">
    <citation type="submission" date="2015-06" db="UniProtKB">
        <authorList>
            <consortium name="EnsemblMetazoa"/>
        </authorList>
    </citation>
    <scope>IDENTIFICATION</scope>
</reference>
<dbReference type="InterPro" id="IPR018000">
    <property type="entry name" value="Neurotransmitter_ion_chnl_CS"/>
</dbReference>
<evidence type="ECO:0000259" key="19">
    <source>
        <dbReference type="Pfam" id="PF02931"/>
    </source>
</evidence>
<keyword evidence="3" id="KW-1003">Cell membrane</keyword>
<keyword evidence="2 17" id="KW-0813">Transport</keyword>
<dbReference type="GO" id="GO:0007271">
    <property type="term" value="P:synaptic transmission, cholinergic"/>
    <property type="evidence" value="ECO:0007669"/>
    <property type="project" value="UniProtKB-ARBA"/>
</dbReference>
<gene>
    <name evidence="21" type="ORF">CAPTEDRAFT_160143</name>
</gene>
<evidence type="ECO:0000256" key="17">
    <source>
        <dbReference type="RuleBase" id="RU000687"/>
    </source>
</evidence>
<reference evidence="23" key="1">
    <citation type="submission" date="2012-12" db="EMBL/GenBank/DDBJ databases">
        <authorList>
            <person name="Hellsten U."/>
            <person name="Grimwood J."/>
            <person name="Chapman J.A."/>
            <person name="Shapiro H."/>
            <person name="Aerts A."/>
            <person name="Otillar R.P."/>
            <person name="Terry A.Y."/>
            <person name="Boore J.L."/>
            <person name="Simakov O."/>
            <person name="Marletaz F."/>
            <person name="Cho S.-J."/>
            <person name="Edsinger-Gonzales E."/>
            <person name="Havlak P."/>
            <person name="Kuo D.-H."/>
            <person name="Larsson T."/>
            <person name="Lv J."/>
            <person name="Arendt D."/>
            <person name="Savage R."/>
            <person name="Osoegawa K."/>
            <person name="de Jong P."/>
            <person name="Lindberg D.R."/>
            <person name="Seaver E.C."/>
            <person name="Weisblat D.A."/>
            <person name="Putnam N.H."/>
            <person name="Grigoriev I.V."/>
            <person name="Rokhsar D.S."/>
        </authorList>
    </citation>
    <scope>NUCLEOTIDE SEQUENCE</scope>
    <source>
        <strain evidence="23">I ESC-2004</strain>
    </source>
</reference>
<comment type="subcellular location">
    <subcellularLocation>
        <location evidence="16">Postsynaptic cell membrane</location>
        <topology evidence="16">Multi-pass membrane protein</topology>
    </subcellularLocation>
</comment>
<dbReference type="EnsemblMetazoa" id="CapteT160143">
    <property type="protein sequence ID" value="CapteP160143"/>
    <property type="gene ID" value="CapteG160143"/>
</dbReference>
<dbReference type="Gene3D" id="1.20.58.390">
    <property type="entry name" value="Neurotransmitter-gated ion-channel transmembrane domain"/>
    <property type="match status" value="2"/>
</dbReference>
<feature type="transmembrane region" description="Helical" evidence="17">
    <location>
        <begin position="484"/>
        <end position="504"/>
    </location>
</feature>
<dbReference type="InterPro" id="IPR038050">
    <property type="entry name" value="Neuro_actylchol_rec"/>
</dbReference>
<evidence type="ECO:0000313" key="21">
    <source>
        <dbReference type="EMBL" id="ELT94491.1"/>
    </source>
</evidence>
<feature type="domain" description="Neurotransmitter-gated ion-channel transmembrane" evidence="20">
    <location>
        <begin position="254"/>
        <end position="500"/>
    </location>
</feature>
<dbReference type="Pfam" id="PF02932">
    <property type="entry name" value="Neur_chan_memb"/>
    <property type="match status" value="1"/>
</dbReference>
<keyword evidence="5 17" id="KW-0732">Signal</keyword>
<dbReference type="PANTHER" id="PTHR18945">
    <property type="entry name" value="NEUROTRANSMITTER GATED ION CHANNEL"/>
    <property type="match status" value="1"/>
</dbReference>
<keyword evidence="14" id="KW-1071">Ligand-gated ion channel</keyword>
<name>R7TSM8_CAPTE</name>
<dbReference type="Pfam" id="PF02931">
    <property type="entry name" value="Neur_chan_LBD"/>
    <property type="match status" value="1"/>
</dbReference>
<dbReference type="OMA" id="YIDIMYY"/>
<dbReference type="PRINTS" id="PR00252">
    <property type="entry name" value="NRIONCHANNEL"/>
</dbReference>
<proteinExistence type="inferred from homology"/>
<keyword evidence="15 17" id="KW-0407">Ion channel</keyword>
<evidence type="ECO:0000256" key="18">
    <source>
        <dbReference type="SAM" id="MobiDB-lite"/>
    </source>
</evidence>
<feature type="transmembrane region" description="Helical" evidence="17">
    <location>
        <begin position="248"/>
        <end position="271"/>
    </location>
</feature>
<dbReference type="FunFam" id="1.20.58.390:FF:000142">
    <property type="entry name" value="Uncharacterized protein"/>
    <property type="match status" value="1"/>
</dbReference>
<feature type="transmembrane region" description="Helical" evidence="17">
    <location>
        <begin position="283"/>
        <end position="301"/>
    </location>
</feature>
<dbReference type="EMBL" id="AMQN01012261">
    <property type="status" value="NOT_ANNOTATED_CDS"/>
    <property type="molecule type" value="Genomic_DNA"/>
</dbReference>
<keyword evidence="6 17" id="KW-1133">Transmembrane helix</keyword>
<evidence type="ECO:0000256" key="2">
    <source>
        <dbReference type="ARBA" id="ARBA00022448"/>
    </source>
</evidence>
<accession>R7TSM8</accession>
<dbReference type="AlphaFoldDB" id="R7TSM8"/>
<feature type="domain" description="Neurotransmitter-gated ion-channel ligand-binding" evidence="19">
    <location>
        <begin position="28"/>
        <end position="247"/>
    </location>
</feature>
<dbReference type="InterPro" id="IPR002394">
    <property type="entry name" value="Nicotinic_acetylcholine_rcpt"/>
</dbReference>